<dbReference type="SUPFAM" id="SSF47781">
    <property type="entry name" value="RuvA domain 2-like"/>
    <property type="match status" value="1"/>
</dbReference>
<dbReference type="Gene3D" id="1.10.10.2220">
    <property type="match status" value="1"/>
</dbReference>
<evidence type="ECO:0000259" key="2">
    <source>
        <dbReference type="Pfam" id="PF23139"/>
    </source>
</evidence>
<comment type="caution">
    <text evidence="3">The sequence shown here is derived from an EMBL/GenBank/DDBJ whole genome shotgun (WGS) entry which is preliminary data.</text>
</comment>
<accession>X1CR56</accession>
<dbReference type="Gene3D" id="1.10.150.20">
    <property type="entry name" value="5' to 3' exonuclease, C-terminal subdomain"/>
    <property type="match status" value="1"/>
</dbReference>
<proteinExistence type="predicted"/>
<sequence>NMVLTELSGQIEKITYTNEENGYTIARIKVYGQRDLVTVVGYLMSPTPGEILNLKGEWVNHPKFGEQFKVVEYKTTVPATVFGIERYLGSGLIKGLGPIMAGRIVKKFGKKTLDVIENDIEKLGTVEGIGKKRITMIQQAWDEQKEIRNVMLFLQSHEVSSGYATKIFKQYGNRSVAVVTENPYRLATDIFGIGFVIADGIAEKLGVSKASPLRVVAGIIYVLDQLADEGHVFYPYESLVRKSREILNVEKDVVVEAL</sequence>
<reference evidence="3" key="1">
    <citation type="journal article" date="2014" name="Front. Microbiol.">
        <title>High frequency of phylogenetically diverse reductive dehalogenase-homologous genes in deep subseafloor sedimentary metagenomes.</title>
        <authorList>
            <person name="Kawai M."/>
            <person name="Futagami T."/>
            <person name="Toyoda A."/>
            <person name="Takaki Y."/>
            <person name="Nishi S."/>
            <person name="Hori S."/>
            <person name="Arai W."/>
            <person name="Tsubouchi T."/>
            <person name="Morono Y."/>
            <person name="Uchiyama I."/>
            <person name="Ito T."/>
            <person name="Fujiyama A."/>
            <person name="Inagaki F."/>
            <person name="Takami H."/>
        </authorList>
    </citation>
    <scope>NUCLEOTIDE SEQUENCE</scope>
    <source>
        <strain evidence="3">Expedition CK06-06</strain>
    </source>
</reference>
<gene>
    <name evidence="3" type="ORF">S01H4_54047</name>
</gene>
<name>X1CR56_9ZZZZ</name>
<evidence type="ECO:0000313" key="3">
    <source>
        <dbReference type="EMBL" id="GAH10297.1"/>
    </source>
</evidence>
<dbReference type="InterPro" id="IPR010994">
    <property type="entry name" value="RuvA_2-like"/>
</dbReference>
<feature type="domain" description="ATP-dependent RecD2 DNA helicase-like helix-hairpin-helix" evidence="1">
    <location>
        <begin position="143"/>
        <end position="233"/>
    </location>
</feature>
<evidence type="ECO:0000259" key="1">
    <source>
        <dbReference type="Pfam" id="PF14490"/>
    </source>
</evidence>
<feature type="non-terminal residue" evidence="3">
    <location>
        <position position="258"/>
    </location>
</feature>
<feature type="non-terminal residue" evidence="3">
    <location>
        <position position="1"/>
    </location>
</feature>
<organism evidence="3">
    <name type="scientific">marine sediment metagenome</name>
    <dbReference type="NCBI Taxonomy" id="412755"/>
    <lineage>
        <taxon>unclassified sequences</taxon>
        <taxon>metagenomes</taxon>
        <taxon>ecological metagenomes</taxon>
    </lineage>
</organism>
<protein>
    <submittedName>
        <fullName evidence="3">Uncharacterized protein</fullName>
    </submittedName>
</protein>
<dbReference type="SUPFAM" id="SSF52540">
    <property type="entry name" value="P-loop containing nucleoside triphosphate hydrolases"/>
    <property type="match status" value="1"/>
</dbReference>
<dbReference type="Pfam" id="PF23139">
    <property type="entry name" value="OB_YrrC"/>
    <property type="match status" value="1"/>
</dbReference>
<dbReference type="EMBL" id="BART01031064">
    <property type="protein sequence ID" value="GAH10297.1"/>
    <property type="molecule type" value="Genomic_DNA"/>
</dbReference>
<dbReference type="Pfam" id="PF14490">
    <property type="entry name" value="HHH_RecD2"/>
    <property type="match status" value="1"/>
</dbReference>
<dbReference type="InterPro" id="IPR055446">
    <property type="entry name" value="RecD2_N_OB"/>
</dbReference>
<dbReference type="AlphaFoldDB" id="X1CR56"/>
<dbReference type="InterPro" id="IPR029493">
    <property type="entry name" value="RecD2-like_HHH"/>
</dbReference>
<dbReference type="InterPro" id="IPR027417">
    <property type="entry name" value="P-loop_NTPase"/>
</dbReference>
<feature type="domain" description="ATP-dependent RecD2 DNA helicase OB-fold" evidence="2">
    <location>
        <begin position="6"/>
        <end position="78"/>
    </location>
</feature>